<keyword evidence="4 8" id="KW-0479">Metal-binding</keyword>
<dbReference type="Pfam" id="PF00034">
    <property type="entry name" value="Cytochrom_C"/>
    <property type="match status" value="1"/>
</dbReference>
<accession>A0A2W4QE56</accession>
<dbReference type="SUPFAM" id="SSF46626">
    <property type="entry name" value="Cytochrome c"/>
    <property type="match status" value="1"/>
</dbReference>
<dbReference type="Proteomes" id="UP000249396">
    <property type="component" value="Unassembled WGS sequence"/>
</dbReference>
<comment type="caution">
    <text evidence="11">The sequence shown here is derived from an EMBL/GenBank/DDBJ whole genome shotgun (WGS) entry which is preliminary data.</text>
</comment>
<dbReference type="PRINTS" id="PR00606">
    <property type="entry name" value="CYTCHROMECID"/>
</dbReference>
<feature type="domain" description="Cytochrome c" evidence="10">
    <location>
        <begin position="25"/>
        <end position="112"/>
    </location>
</feature>
<evidence type="ECO:0000259" key="10">
    <source>
        <dbReference type="PROSITE" id="PS51007"/>
    </source>
</evidence>
<dbReference type="AlphaFoldDB" id="A0A2W4QE56"/>
<evidence type="ECO:0000256" key="8">
    <source>
        <dbReference type="PIRSR" id="PIRSR602324-1"/>
    </source>
</evidence>
<dbReference type="GO" id="GO:0020037">
    <property type="term" value="F:heme binding"/>
    <property type="evidence" value="ECO:0007669"/>
    <property type="project" value="InterPro"/>
</dbReference>
<feature type="binding site" description="covalent" evidence="8">
    <location>
        <position position="39"/>
    </location>
    <ligand>
        <name>heme c</name>
        <dbReference type="ChEBI" id="CHEBI:61717"/>
    </ligand>
</feature>
<evidence type="ECO:0000313" key="11">
    <source>
        <dbReference type="EMBL" id="PZN68889.1"/>
    </source>
</evidence>
<reference evidence="11 12" key="1">
    <citation type="journal article" date="2018" name="Aquat. Microb. Ecol.">
        <title>Gammaproteobacterial methanotrophs dominate.</title>
        <authorList>
            <person name="Rissanen A.J."/>
            <person name="Saarenheimo J."/>
            <person name="Tiirola M."/>
            <person name="Peura S."/>
            <person name="Aalto S.L."/>
            <person name="Karvinen A."/>
            <person name="Nykanen H."/>
        </authorList>
    </citation>
    <scope>NUCLEOTIDE SEQUENCE [LARGE SCALE GENOMIC DNA]</scope>
    <source>
        <strain evidence="11">AMbin10</strain>
    </source>
</reference>
<evidence type="ECO:0000256" key="7">
    <source>
        <dbReference type="ARBA" id="ARBA00031244"/>
    </source>
</evidence>
<keyword evidence="3 8" id="KW-0349">Heme</keyword>
<dbReference type="GO" id="GO:0005506">
    <property type="term" value="F:iron ion binding"/>
    <property type="evidence" value="ECO:0007669"/>
    <property type="project" value="InterPro"/>
</dbReference>
<feature type="binding site" description="covalent" evidence="8">
    <location>
        <position position="92"/>
    </location>
    <ligand>
        <name>heme c</name>
        <dbReference type="ChEBI" id="CHEBI:61717"/>
    </ligand>
</feature>
<name>A0A2W4QE56_9GAMM</name>
<dbReference type="InterPro" id="IPR002324">
    <property type="entry name" value="Cyt_c_ID"/>
</dbReference>
<dbReference type="InterPro" id="IPR009056">
    <property type="entry name" value="Cyt_c-like_dom"/>
</dbReference>
<evidence type="ECO:0000256" key="6">
    <source>
        <dbReference type="ARBA" id="ARBA00023004"/>
    </source>
</evidence>
<dbReference type="InterPro" id="IPR036909">
    <property type="entry name" value="Cyt_c-like_dom_sf"/>
</dbReference>
<evidence type="ECO:0000256" key="4">
    <source>
        <dbReference type="ARBA" id="ARBA00022723"/>
    </source>
</evidence>
<dbReference type="Gene3D" id="1.10.760.10">
    <property type="entry name" value="Cytochrome c-like domain"/>
    <property type="match status" value="1"/>
</dbReference>
<evidence type="ECO:0000256" key="3">
    <source>
        <dbReference type="ARBA" id="ARBA00022617"/>
    </source>
</evidence>
<proteinExistence type="predicted"/>
<evidence type="ECO:0000256" key="1">
    <source>
        <dbReference type="ARBA" id="ARBA00021020"/>
    </source>
</evidence>
<evidence type="ECO:0000256" key="5">
    <source>
        <dbReference type="ARBA" id="ARBA00022982"/>
    </source>
</evidence>
<comment type="PTM">
    <text evidence="8">Binds 1 heme c group covalently per subunit.</text>
</comment>
<feature type="chain" id="PRO_5015962542" description="Cytochrome c-551" evidence="9">
    <location>
        <begin position="25"/>
        <end position="112"/>
    </location>
</feature>
<dbReference type="EMBL" id="QJPH01000592">
    <property type="protein sequence ID" value="PZN68889.1"/>
    <property type="molecule type" value="Genomic_DNA"/>
</dbReference>
<gene>
    <name evidence="11" type="ORF">DM484_30740</name>
</gene>
<keyword evidence="2" id="KW-0813">Transport</keyword>
<dbReference type="GO" id="GO:0009055">
    <property type="term" value="F:electron transfer activity"/>
    <property type="evidence" value="ECO:0007669"/>
    <property type="project" value="InterPro"/>
</dbReference>
<keyword evidence="9" id="KW-0732">Signal</keyword>
<protein>
    <recommendedName>
        <fullName evidence="1">Cytochrome c-551</fullName>
    </recommendedName>
    <alternativeName>
        <fullName evidence="7">Cytochrome c551</fullName>
    </alternativeName>
</protein>
<evidence type="ECO:0000313" key="12">
    <source>
        <dbReference type="Proteomes" id="UP000249396"/>
    </source>
</evidence>
<organism evidence="11 12">
    <name type="scientific">Candidatus Methylumidiphilus alinenensis</name>
    <dbReference type="NCBI Taxonomy" id="2202197"/>
    <lineage>
        <taxon>Bacteria</taxon>
        <taxon>Pseudomonadati</taxon>
        <taxon>Pseudomonadota</taxon>
        <taxon>Gammaproteobacteria</taxon>
        <taxon>Methylococcales</taxon>
        <taxon>Candidatus Methylumidiphilus</taxon>
    </lineage>
</organism>
<sequence>MRISQTTLVCAFIASALFAFDANAVDADAAKALAKKSNCLRCHGIDKEKTGPAFNAVAAKYKGVGTAEEKLIKHLASGEKAKFPDGHEEDHMILKTDDPADTKNLVDWILSL</sequence>
<feature type="binding site" description="covalent" evidence="8">
    <location>
        <position position="43"/>
    </location>
    <ligand>
        <name>heme c</name>
        <dbReference type="ChEBI" id="CHEBI:61717"/>
    </ligand>
</feature>
<dbReference type="PROSITE" id="PS51007">
    <property type="entry name" value="CYTC"/>
    <property type="match status" value="1"/>
</dbReference>
<evidence type="ECO:0000256" key="2">
    <source>
        <dbReference type="ARBA" id="ARBA00022448"/>
    </source>
</evidence>
<evidence type="ECO:0000256" key="9">
    <source>
        <dbReference type="SAM" id="SignalP"/>
    </source>
</evidence>
<feature type="signal peptide" evidence="9">
    <location>
        <begin position="1"/>
        <end position="24"/>
    </location>
</feature>
<keyword evidence="5" id="KW-0249">Electron transport</keyword>
<keyword evidence="6 8" id="KW-0408">Iron</keyword>